<feature type="transmembrane region" description="Helical" evidence="1">
    <location>
        <begin position="12"/>
        <end position="35"/>
    </location>
</feature>
<feature type="transmembrane region" description="Helical" evidence="1">
    <location>
        <begin position="78"/>
        <end position="101"/>
    </location>
</feature>
<dbReference type="GO" id="GO:0009055">
    <property type="term" value="F:electron transfer activity"/>
    <property type="evidence" value="ECO:0007669"/>
    <property type="project" value="InterPro"/>
</dbReference>
<feature type="domain" description="DUF2231" evidence="3">
    <location>
        <begin position="42"/>
        <end position="163"/>
    </location>
</feature>
<evidence type="ECO:0000259" key="2">
    <source>
        <dbReference type="Pfam" id="PF07635"/>
    </source>
</evidence>
<dbReference type="PANTHER" id="PTHR35889">
    <property type="entry name" value="CYCLOINULO-OLIGOSACCHARIDE FRUCTANOTRANSFERASE-RELATED"/>
    <property type="match status" value="1"/>
</dbReference>
<dbReference type="PANTHER" id="PTHR35889:SF3">
    <property type="entry name" value="F-BOX DOMAIN-CONTAINING PROTEIN"/>
    <property type="match status" value="1"/>
</dbReference>
<dbReference type="Pfam" id="PF07635">
    <property type="entry name" value="PSCyt1"/>
    <property type="match status" value="1"/>
</dbReference>
<dbReference type="KEGG" id="add:HUW48_11230"/>
<dbReference type="InterPro" id="IPR019251">
    <property type="entry name" value="DUF2231_TM"/>
</dbReference>
<dbReference type="InterPro" id="IPR036909">
    <property type="entry name" value="Cyt_c-like_dom_sf"/>
</dbReference>
<evidence type="ECO:0000259" key="3">
    <source>
        <dbReference type="Pfam" id="PF09990"/>
    </source>
</evidence>
<feature type="transmembrane region" description="Helical" evidence="1">
    <location>
        <begin position="113"/>
        <end position="130"/>
    </location>
</feature>
<dbReference type="AlphaFoldDB" id="A0A7L7L6W4"/>
<reference evidence="4 5" key="1">
    <citation type="submission" date="2020-06" db="EMBL/GenBank/DDBJ databases">
        <authorList>
            <person name="Hwang Y.J."/>
        </authorList>
    </citation>
    <scope>NUCLEOTIDE SEQUENCE [LARGE SCALE GENOMIC DNA]</scope>
    <source>
        <strain evidence="4 5">KUDC8001</strain>
    </source>
</reference>
<dbReference type="Pfam" id="PF09990">
    <property type="entry name" value="DUF2231"/>
    <property type="match status" value="1"/>
</dbReference>
<dbReference type="InterPro" id="IPR011429">
    <property type="entry name" value="Cyt_c_Planctomycete-type"/>
</dbReference>
<proteinExistence type="predicted"/>
<reference evidence="4 5" key="2">
    <citation type="submission" date="2020-08" db="EMBL/GenBank/DDBJ databases">
        <title>Adhaeribacter dokdonensis sp. nov., isolated from the rhizosphere of Elymus tsukushiensis, a plant native to the Dokdo Islands, Republic of Korea.</title>
        <authorList>
            <person name="Ghim S.Y."/>
        </authorList>
    </citation>
    <scope>NUCLEOTIDE SEQUENCE [LARGE SCALE GENOMIC DNA]</scope>
    <source>
        <strain evidence="4 5">KUDC8001</strain>
    </source>
</reference>
<feature type="transmembrane region" description="Helical" evidence="1">
    <location>
        <begin position="142"/>
        <end position="161"/>
    </location>
</feature>
<dbReference type="InterPro" id="IPR032675">
    <property type="entry name" value="LRR_dom_sf"/>
</dbReference>
<gene>
    <name evidence="4" type="ORF">HUW48_11230</name>
</gene>
<name>A0A7L7L6W4_9BACT</name>
<evidence type="ECO:0000313" key="4">
    <source>
        <dbReference type="EMBL" id="QMU28576.1"/>
    </source>
</evidence>
<protein>
    <submittedName>
        <fullName evidence="4">Chitobiase/beta-hexosaminidase C-terminal domain-containing protein</fullName>
    </submittedName>
</protein>
<organism evidence="4 5">
    <name type="scientific">Adhaeribacter radiodurans</name>
    <dbReference type="NCBI Taxonomy" id="2745197"/>
    <lineage>
        <taxon>Bacteria</taxon>
        <taxon>Pseudomonadati</taxon>
        <taxon>Bacteroidota</taxon>
        <taxon>Cytophagia</taxon>
        <taxon>Cytophagales</taxon>
        <taxon>Hymenobacteraceae</taxon>
        <taxon>Adhaeribacter</taxon>
    </lineage>
</organism>
<keyword evidence="1" id="KW-0812">Transmembrane</keyword>
<dbReference type="SUPFAM" id="SSF46626">
    <property type="entry name" value="Cytochrome c"/>
    <property type="match status" value="1"/>
</dbReference>
<keyword evidence="1" id="KW-1133">Transmembrane helix</keyword>
<dbReference type="Gene3D" id="3.80.10.10">
    <property type="entry name" value="Ribonuclease Inhibitor"/>
    <property type="match status" value="1"/>
</dbReference>
<dbReference type="SUPFAM" id="SSF52047">
    <property type="entry name" value="RNI-like"/>
    <property type="match status" value="1"/>
</dbReference>
<dbReference type="Proteomes" id="UP000514509">
    <property type="component" value="Chromosome"/>
</dbReference>
<dbReference type="InterPro" id="IPR026876">
    <property type="entry name" value="Fn3_assoc_repeat"/>
</dbReference>
<keyword evidence="1" id="KW-0472">Membrane</keyword>
<dbReference type="RefSeq" id="WP_182415759.1">
    <property type="nucleotide sequence ID" value="NZ_CP055153.1"/>
</dbReference>
<keyword evidence="5" id="KW-1185">Reference proteome</keyword>
<evidence type="ECO:0000256" key="1">
    <source>
        <dbReference type="SAM" id="Phobius"/>
    </source>
</evidence>
<dbReference type="GO" id="GO:0020037">
    <property type="term" value="F:heme binding"/>
    <property type="evidence" value="ECO:0007669"/>
    <property type="project" value="InterPro"/>
</dbReference>
<sequence>MKINLKGYAENLLFALNIFILFFLVFESKITVPFWLQPVGRMHPIFLHFPIVLLLLAMVLEFFRFATKYHTQEFYQTFTSNLFLAGLLTSAVTVLMGLFLSKEEGYEGGILQWHKWLGVGILLFATLVYWSRQYRWYTGTIAKTGALVTTFTLIFVGHYGAILTHGDNFILEPITIAEVPNVPVEQAEMFEHVIQPLFEKKCVSCHNPDKLKGKLALIDSAAMQKGGKTGKLFVAGKPEVSLLMKRIYLPVADKKHMPPANKTQLTPEEVKLLHLWVKEDADFSKKVIDFPAGDSLRVLATNFLKPVEDAGIAYDFAAADEKTIQKLNTNYRVITPLATESPALAVNVYNKQAFNTNTLADLKEVNQQIVSLELNKLPVKDADLKNIGQFKNLRWLNLNFTDITGKGLAELSQLKHLESLSLAGTNLHYKDLQKQIANFKNLRTVTLWNTGLADAEIKQLQHTYKTINFISGFKDDGTTLIKLNPPQLKNSSPIFRETLPLQLFHPIKGVTIRYTLDGSVPDSITSPIFKNGTTLAGMTTLKAKAFKTGWLGSEVAVFNFYRSSFKPDSVRLAYPLNRVHQANGPKTFFDGELGTFNANSPAWANNWGGFYKHPMELISEFKQPVTISAIALNTLIESENNIFPPEVIEVWGATTLNKWQHLATLKPEQPTKVNKPVIKLVESKFKPHQVSYLKIIAKPLKGLPGWHKSKGSPALLLIDEVFLN</sequence>
<dbReference type="EMBL" id="CP055153">
    <property type="protein sequence ID" value="QMU28576.1"/>
    <property type="molecule type" value="Genomic_DNA"/>
</dbReference>
<accession>A0A7L7L6W4</accession>
<feature type="transmembrane region" description="Helical" evidence="1">
    <location>
        <begin position="47"/>
        <end position="66"/>
    </location>
</feature>
<evidence type="ECO:0000313" key="5">
    <source>
        <dbReference type="Proteomes" id="UP000514509"/>
    </source>
</evidence>
<dbReference type="Pfam" id="PF13287">
    <property type="entry name" value="Fn3_assoc"/>
    <property type="match status" value="1"/>
</dbReference>
<feature type="domain" description="Cytochrome C Planctomycete-type" evidence="2">
    <location>
        <begin position="202"/>
        <end position="260"/>
    </location>
</feature>